<sequence>MRRALRAAGAAAVLALVAVPVSGGSAAADDETPPATASAAPASPEAALAEKFAPVMSLVEQTEECGPGEPYVPSDVDIMFDNPSVALRGPWTQRDLVKAGPSQDDVAQGLPGYALDLPGDPLDPQCSYEKWANAQWGKEPTPTIYGRVAFQEGHEGRLALQYFFFYPFNDYNNKHETDWERIQLEFEADSAEEALGLTPVRAVYSQHYGSEYATWGESPDEKLEIVDDTHPVVFVSAGSHANQFSSGVFMGNNAELGFGCDTTAGDQRELRPVVKTIPTDDEEAAEAFPWTQYRGHWGEVGPRRFYEGPTGPNRKQAWNRPFSWSEKARASSFEVPGAGLVGSRVTETYCSAVGTGSDLFRTYVSSPLSVLLGLGVALLAMRWLLGRTRWETTPLPLRRWRSAGQTANASWQLFRAHMGLFLKISAPMAAITVASVAARSLGFVSGMPWWWQALLAVAALGSLLPAAAATVHAIGAIAEGRPVTVAEAYRGSWRPALAALVPLVVAGVVIVGCLGSLLLTPIALLLLTGWTLLLPLVVLDGVSGFRAWWRSLALAWRSWRTILPVAVFALLLLTTAGLVIAALLFLIYPAPFVILNAVPPLMVALLWPLVMIASTYCLATAQAAEQAANTPTTEATAATEEAAGQQA</sequence>
<evidence type="ECO:0000256" key="1">
    <source>
        <dbReference type="SAM" id="Phobius"/>
    </source>
</evidence>
<dbReference type="RefSeq" id="WP_343993656.1">
    <property type="nucleotide sequence ID" value="NZ_BAAALG010000007.1"/>
</dbReference>
<name>A0ABN1TSG4_9ACTN</name>
<gene>
    <name evidence="3" type="ORF">GCM10009668_18670</name>
</gene>
<reference evidence="3 4" key="1">
    <citation type="journal article" date="2019" name="Int. J. Syst. Evol. Microbiol.">
        <title>The Global Catalogue of Microorganisms (GCM) 10K type strain sequencing project: providing services to taxonomists for standard genome sequencing and annotation.</title>
        <authorList>
            <consortium name="The Broad Institute Genomics Platform"/>
            <consortium name="The Broad Institute Genome Sequencing Center for Infectious Disease"/>
            <person name="Wu L."/>
            <person name="Ma J."/>
        </authorList>
    </citation>
    <scope>NUCLEOTIDE SEQUENCE [LARGE SCALE GENOMIC DNA]</scope>
    <source>
        <strain evidence="3 4">JCM 13008</strain>
    </source>
</reference>
<protein>
    <recommendedName>
        <fullName evidence="5">DUF946 domain-containing protein</fullName>
    </recommendedName>
</protein>
<evidence type="ECO:0000313" key="4">
    <source>
        <dbReference type="Proteomes" id="UP001501581"/>
    </source>
</evidence>
<dbReference type="Proteomes" id="UP001501581">
    <property type="component" value="Unassembled WGS sequence"/>
</dbReference>
<feature type="transmembrane region" description="Helical" evidence="1">
    <location>
        <begin position="524"/>
        <end position="549"/>
    </location>
</feature>
<feature type="transmembrane region" description="Helical" evidence="1">
    <location>
        <begin position="496"/>
        <end position="518"/>
    </location>
</feature>
<keyword evidence="1" id="KW-0812">Transmembrane</keyword>
<evidence type="ECO:0000256" key="2">
    <source>
        <dbReference type="SAM" id="SignalP"/>
    </source>
</evidence>
<keyword evidence="2" id="KW-0732">Signal</keyword>
<feature type="transmembrane region" description="Helical" evidence="1">
    <location>
        <begin position="420"/>
        <end position="438"/>
    </location>
</feature>
<feature type="transmembrane region" description="Helical" evidence="1">
    <location>
        <begin position="561"/>
        <end position="588"/>
    </location>
</feature>
<dbReference type="EMBL" id="BAAALG010000007">
    <property type="protein sequence ID" value="GAA1100860.1"/>
    <property type="molecule type" value="Genomic_DNA"/>
</dbReference>
<dbReference type="PANTHER" id="PTHR48174">
    <property type="entry name" value="DUF946 FAMILY PROTEIN"/>
    <property type="match status" value="1"/>
</dbReference>
<proteinExistence type="predicted"/>
<feature type="transmembrane region" description="Helical" evidence="1">
    <location>
        <begin position="450"/>
        <end position="475"/>
    </location>
</feature>
<keyword evidence="4" id="KW-1185">Reference proteome</keyword>
<keyword evidence="1" id="KW-0472">Membrane</keyword>
<feature type="signal peptide" evidence="2">
    <location>
        <begin position="1"/>
        <end position="27"/>
    </location>
</feature>
<organism evidence="3 4">
    <name type="scientific">Nocardioides dubius</name>
    <dbReference type="NCBI Taxonomy" id="317019"/>
    <lineage>
        <taxon>Bacteria</taxon>
        <taxon>Bacillati</taxon>
        <taxon>Actinomycetota</taxon>
        <taxon>Actinomycetes</taxon>
        <taxon>Propionibacteriales</taxon>
        <taxon>Nocardioidaceae</taxon>
        <taxon>Nocardioides</taxon>
    </lineage>
</organism>
<comment type="caution">
    <text evidence="3">The sequence shown here is derived from an EMBL/GenBank/DDBJ whole genome shotgun (WGS) entry which is preliminary data.</text>
</comment>
<evidence type="ECO:0000313" key="3">
    <source>
        <dbReference type="EMBL" id="GAA1100860.1"/>
    </source>
</evidence>
<feature type="transmembrane region" description="Helical" evidence="1">
    <location>
        <begin position="600"/>
        <end position="619"/>
    </location>
</feature>
<dbReference type="PANTHER" id="PTHR48174:SF5">
    <property type="entry name" value="VACUOLAR PROTEIN SORTING-ASSOCIATED PROTEIN 62"/>
    <property type="match status" value="1"/>
</dbReference>
<feature type="chain" id="PRO_5046923744" description="DUF946 domain-containing protein" evidence="2">
    <location>
        <begin position="28"/>
        <end position="647"/>
    </location>
</feature>
<feature type="transmembrane region" description="Helical" evidence="1">
    <location>
        <begin position="368"/>
        <end position="385"/>
    </location>
</feature>
<evidence type="ECO:0008006" key="5">
    <source>
        <dbReference type="Google" id="ProtNLM"/>
    </source>
</evidence>
<accession>A0ABN1TSG4</accession>
<keyword evidence="1" id="KW-1133">Transmembrane helix</keyword>